<evidence type="ECO:0000256" key="7">
    <source>
        <dbReference type="HAMAP-Rule" id="MF_00503"/>
    </source>
</evidence>
<keyword evidence="2 7" id="KW-0699">rRNA-binding</keyword>
<dbReference type="SUPFAM" id="SSF55658">
    <property type="entry name" value="L9 N-domain-like"/>
    <property type="match status" value="1"/>
</dbReference>
<evidence type="ECO:0000256" key="5">
    <source>
        <dbReference type="ARBA" id="ARBA00023274"/>
    </source>
</evidence>
<evidence type="ECO:0000256" key="3">
    <source>
        <dbReference type="ARBA" id="ARBA00022884"/>
    </source>
</evidence>
<dbReference type="Proteomes" id="UP000637695">
    <property type="component" value="Unassembled WGS sequence"/>
</dbReference>
<dbReference type="HAMAP" id="MF_00503">
    <property type="entry name" value="Ribosomal_bL9"/>
    <property type="match status" value="1"/>
</dbReference>
<evidence type="ECO:0000313" key="9">
    <source>
        <dbReference type="EMBL" id="GGI95171.1"/>
    </source>
</evidence>
<dbReference type="GO" id="GO:0006412">
    <property type="term" value="P:translation"/>
    <property type="evidence" value="ECO:0007669"/>
    <property type="project" value="UniProtKB-UniRule"/>
</dbReference>
<dbReference type="Gene3D" id="3.40.5.10">
    <property type="entry name" value="Ribosomal protein L9, N-terminal domain"/>
    <property type="match status" value="1"/>
</dbReference>
<dbReference type="InterPro" id="IPR009027">
    <property type="entry name" value="Ribosomal_bL9/RNase_H1_N"/>
</dbReference>
<reference evidence="9" key="1">
    <citation type="journal article" date="2014" name="Int. J. Syst. Evol. Microbiol.">
        <title>Complete genome sequence of Corynebacterium casei LMG S-19264T (=DSM 44701T), isolated from a smear-ripened cheese.</title>
        <authorList>
            <consortium name="US DOE Joint Genome Institute (JGI-PGF)"/>
            <person name="Walter F."/>
            <person name="Albersmeier A."/>
            <person name="Kalinowski J."/>
            <person name="Ruckert C."/>
        </authorList>
    </citation>
    <scope>NUCLEOTIDE SEQUENCE</scope>
    <source>
        <strain evidence="9">JCM 18487</strain>
    </source>
</reference>
<dbReference type="GO" id="GO:0019843">
    <property type="term" value="F:rRNA binding"/>
    <property type="evidence" value="ECO:0007669"/>
    <property type="project" value="UniProtKB-UniRule"/>
</dbReference>
<evidence type="ECO:0000256" key="4">
    <source>
        <dbReference type="ARBA" id="ARBA00022980"/>
    </source>
</evidence>
<dbReference type="FunFam" id="3.40.5.10:FF:000002">
    <property type="entry name" value="50S ribosomal protein L9"/>
    <property type="match status" value="1"/>
</dbReference>
<dbReference type="InterPro" id="IPR000244">
    <property type="entry name" value="Ribosomal_bL9"/>
</dbReference>
<comment type="function">
    <text evidence="7">Binds to the 23S rRNA.</text>
</comment>
<dbReference type="NCBIfam" id="TIGR00158">
    <property type="entry name" value="L9"/>
    <property type="match status" value="1"/>
</dbReference>
<proteinExistence type="inferred from homology"/>
<name>A0A917NEG7_9BACL</name>
<dbReference type="SUPFAM" id="SSF55653">
    <property type="entry name" value="Ribosomal protein L9 C-domain"/>
    <property type="match status" value="1"/>
</dbReference>
<dbReference type="PROSITE" id="PS00651">
    <property type="entry name" value="RIBOSOMAL_L9"/>
    <property type="match status" value="1"/>
</dbReference>
<keyword evidence="5 7" id="KW-0687">Ribonucleoprotein</keyword>
<accession>A0A917NEG7</accession>
<dbReference type="AlphaFoldDB" id="A0A917NEG7"/>
<reference evidence="9" key="2">
    <citation type="submission" date="2020-09" db="EMBL/GenBank/DDBJ databases">
        <authorList>
            <person name="Sun Q."/>
            <person name="Ohkuma M."/>
        </authorList>
    </citation>
    <scope>NUCLEOTIDE SEQUENCE</scope>
    <source>
        <strain evidence="9">JCM 18487</strain>
    </source>
</reference>
<organism evidence="9 10">
    <name type="scientific">Alicyclobacillus cellulosilyticus</name>
    <dbReference type="NCBI Taxonomy" id="1003997"/>
    <lineage>
        <taxon>Bacteria</taxon>
        <taxon>Bacillati</taxon>
        <taxon>Bacillota</taxon>
        <taxon>Bacilli</taxon>
        <taxon>Bacillales</taxon>
        <taxon>Alicyclobacillaceae</taxon>
        <taxon>Alicyclobacillus</taxon>
    </lineage>
</organism>
<gene>
    <name evidence="7" type="primary">rplI</name>
    <name evidence="9" type="ORF">GCM10010885_00970</name>
</gene>
<dbReference type="Gene3D" id="3.10.430.100">
    <property type="entry name" value="Ribosomal protein L9, C-terminal domain"/>
    <property type="match status" value="1"/>
</dbReference>
<dbReference type="InterPro" id="IPR036935">
    <property type="entry name" value="Ribosomal_bL9_N_sf"/>
</dbReference>
<dbReference type="Pfam" id="PF03948">
    <property type="entry name" value="Ribosomal_L9_C"/>
    <property type="match status" value="1"/>
</dbReference>
<dbReference type="InterPro" id="IPR036791">
    <property type="entry name" value="Ribosomal_bL9_C_sf"/>
</dbReference>
<keyword evidence="10" id="KW-1185">Reference proteome</keyword>
<evidence type="ECO:0000259" key="8">
    <source>
        <dbReference type="PROSITE" id="PS00651"/>
    </source>
</evidence>
<evidence type="ECO:0000256" key="6">
    <source>
        <dbReference type="ARBA" id="ARBA00035292"/>
    </source>
</evidence>
<dbReference type="InterPro" id="IPR020594">
    <property type="entry name" value="Ribosomal_bL9_bac/chp"/>
</dbReference>
<evidence type="ECO:0000313" key="10">
    <source>
        <dbReference type="Proteomes" id="UP000637695"/>
    </source>
</evidence>
<dbReference type="Pfam" id="PF01281">
    <property type="entry name" value="Ribosomal_L9_N"/>
    <property type="match status" value="1"/>
</dbReference>
<sequence>MKVILLADVKGQGKAGEIKEVSEGYARNYLFPRKLAVEATPGQLQQLKAQQEAKARREAQELAHAKALAEKLSQIKVSIPAHAGEGGRLFGAVTSKHISEALARMGIQVDKRKIHLEEPIKALGGYHVQVRLHPEVTADLTVFVEADPSA</sequence>
<dbReference type="PANTHER" id="PTHR21368">
    <property type="entry name" value="50S RIBOSOMAL PROTEIN L9"/>
    <property type="match status" value="1"/>
</dbReference>
<protein>
    <recommendedName>
        <fullName evidence="6 7">Large ribosomal subunit protein bL9</fullName>
    </recommendedName>
</protein>
<evidence type="ECO:0000256" key="1">
    <source>
        <dbReference type="ARBA" id="ARBA00010605"/>
    </source>
</evidence>
<comment type="similarity">
    <text evidence="1 7">Belongs to the bacterial ribosomal protein bL9 family.</text>
</comment>
<dbReference type="RefSeq" id="WP_188880499.1">
    <property type="nucleotide sequence ID" value="NZ_BMOY01000001.1"/>
</dbReference>
<dbReference type="GO" id="GO:1990904">
    <property type="term" value="C:ribonucleoprotein complex"/>
    <property type="evidence" value="ECO:0007669"/>
    <property type="project" value="UniProtKB-KW"/>
</dbReference>
<keyword evidence="4 7" id="KW-0689">Ribosomal protein</keyword>
<dbReference type="EMBL" id="BMOY01000001">
    <property type="protein sequence ID" value="GGI95171.1"/>
    <property type="molecule type" value="Genomic_DNA"/>
</dbReference>
<dbReference type="InterPro" id="IPR020070">
    <property type="entry name" value="Ribosomal_bL9_N"/>
</dbReference>
<feature type="domain" description="Ribosomal protein L9" evidence="8">
    <location>
        <begin position="13"/>
        <end position="40"/>
    </location>
</feature>
<dbReference type="GO" id="GO:0003735">
    <property type="term" value="F:structural constituent of ribosome"/>
    <property type="evidence" value="ECO:0007669"/>
    <property type="project" value="InterPro"/>
</dbReference>
<keyword evidence="3 7" id="KW-0694">RNA-binding</keyword>
<evidence type="ECO:0000256" key="2">
    <source>
        <dbReference type="ARBA" id="ARBA00022730"/>
    </source>
</evidence>
<dbReference type="GO" id="GO:0005840">
    <property type="term" value="C:ribosome"/>
    <property type="evidence" value="ECO:0007669"/>
    <property type="project" value="UniProtKB-KW"/>
</dbReference>
<dbReference type="InterPro" id="IPR020069">
    <property type="entry name" value="Ribosomal_bL9_C"/>
</dbReference>
<comment type="caution">
    <text evidence="9">The sequence shown here is derived from an EMBL/GenBank/DDBJ whole genome shotgun (WGS) entry which is preliminary data.</text>
</comment>